<accession>A0A0W0GEC4</accession>
<dbReference type="EMBL" id="LATX01000216">
    <property type="protein sequence ID" value="KTB46901.1"/>
    <property type="molecule type" value="Genomic_DNA"/>
</dbReference>
<evidence type="ECO:0000313" key="2">
    <source>
        <dbReference type="Proteomes" id="UP000054988"/>
    </source>
</evidence>
<evidence type="ECO:0000313" key="1">
    <source>
        <dbReference type="EMBL" id="KTB46901.1"/>
    </source>
</evidence>
<reference evidence="1 2" key="1">
    <citation type="submission" date="2015-12" db="EMBL/GenBank/DDBJ databases">
        <title>Draft genome sequence of Moniliophthora roreri, the causal agent of frosty pod rot of cacao.</title>
        <authorList>
            <person name="Aime M.C."/>
            <person name="Diaz-Valderrama J.R."/>
            <person name="Kijpornyongpan T."/>
            <person name="Phillips-Mora W."/>
        </authorList>
    </citation>
    <scope>NUCLEOTIDE SEQUENCE [LARGE SCALE GENOMIC DNA]</scope>
    <source>
        <strain evidence="1 2">MCA 2952</strain>
    </source>
</reference>
<protein>
    <recommendedName>
        <fullName evidence="3">BTB domain-containing protein</fullName>
    </recommendedName>
</protein>
<evidence type="ECO:0008006" key="3">
    <source>
        <dbReference type="Google" id="ProtNLM"/>
    </source>
</evidence>
<dbReference type="eggNOG" id="ENOG502RBSG">
    <property type="taxonomic scope" value="Eukaryota"/>
</dbReference>
<comment type="caution">
    <text evidence="1">The sequence shown here is derived from an EMBL/GenBank/DDBJ whole genome shotgun (WGS) entry which is preliminary data.</text>
</comment>
<sequence length="368" mass="41547">MAALTKKLSPIDDEAFPSKYHPLFQSPEADIVLRSSDGIYFRLYSYTLRTTSGWFHDMFSLPQCAPSTSNSPYLHQNESWSGSQSTLASETTIAETEEIPTNETSEVLAIFFLLLAGRPAPKGPLYNWGNFDLIERVLTLAENWDAPGPISHIRAGIISTELLERDPLRVYAIACHFEWEMERQLAAKHTLQLDLFRRGGYSEEESVDGQASYTGNQITLASLSSRDLLYLLRLRQHRRDVFRRLLESPARFSAGNSDEFFCSRCGVTKLDNQSWRALKDALMLEMDRRPLGHRILGKEVDGISGKTADSKGSGGVLCWPEAQPCWEATCSREGCGSLNYDRIATLKQLRICIESLPFDLETEQKVYE</sequence>
<gene>
    <name evidence="1" type="ORF">WG66_534</name>
</gene>
<organism evidence="1 2">
    <name type="scientific">Moniliophthora roreri</name>
    <name type="common">Frosty pod rot fungus</name>
    <name type="synonym">Monilia roreri</name>
    <dbReference type="NCBI Taxonomy" id="221103"/>
    <lineage>
        <taxon>Eukaryota</taxon>
        <taxon>Fungi</taxon>
        <taxon>Dikarya</taxon>
        <taxon>Basidiomycota</taxon>
        <taxon>Agaricomycotina</taxon>
        <taxon>Agaricomycetes</taxon>
        <taxon>Agaricomycetidae</taxon>
        <taxon>Agaricales</taxon>
        <taxon>Marasmiineae</taxon>
        <taxon>Marasmiaceae</taxon>
        <taxon>Moniliophthora</taxon>
    </lineage>
</organism>
<name>A0A0W0GEC4_MONRR</name>
<dbReference type="AlphaFoldDB" id="A0A0W0GEC4"/>
<dbReference type="Proteomes" id="UP000054988">
    <property type="component" value="Unassembled WGS sequence"/>
</dbReference>
<proteinExistence type="predicted"/>